<dbReference type="AlphaFoldDB" id="A0A1W0E572"/>
<gene>
    <name evidence="2" type="ORF">EHP00_1827</name>
</gene>
<evidence type="ECO:0000313" key="2">
    <source>
        <dbReference type="EMBL" id="OQS54427.1"/>
    </source>
</evidence>
<sequence length="212" mass="24701">MEAIYVFYKYLLYTIWVARIGSFSTLAGIFSSTTEILIQLSRNSSNFKYFSFMLYAKVVMVFFNDYLFNKLFDKSRIISNIFDYKKMIFVDQVYLFISIAIGGCIYLLKPKLYIYACATMSLFLVCEIAYVAYEVSLTKIIILFISGMLFLKISLNYFTQSINHLLVSYLLTIQVTRGKSKYLPILCAILYTLLIMGLKVKKRREMLKVEST</sequence>
<feature type="transmembrane region" description="Helical" evidence="1">
    <location>
        <begin position="49"/>
        <end position="68"/>
    </location>
</feature>
<comment type="caution">
    <text evidence="2">The sequence shown here is derived from an EMBL/GenBank/DDBJ whole genome shotgun (WGS) entry which is preliminary data.</text>
</comment>
<reference evidence="2 3" key="1">
    <citation type="journal article" date="2017" name="Environ. Microbiol.">
        <title>Decay of the glycolytic pathway and adaptation to intranuclear parasitism within Enterocytozoonidae microsporidia.</title>
        <authorList>
            <person name="Wiredu Boakye D."/>
            <person name="Jaroenlak P."/>
            <person name="Prachumwat A."/>
            <person name="Williams T.A."/>
            <person name="Bateman K.S."/>
            <person name="Itsathitphaisarn O."/>
            <person name="Sritunyalucksana K."/>
            <person name="Paszkiewicz K.H."/>
            <person name="Moore K.A."/>
            <person name="Stentiford G.D."/>
            <person name="Williams B.A."/>
        </authorList>
    </citation>
    <scope>NUCLEOTIDE SEQUENCE [LARGE SCALE GENOMIC DNA]</scope>
    <source>
        <strain evidence="2 3">TH1</strain>
    </source>
</reference>
<keyword evidence="3" id="KW-1185">Reference proteome</keyword>
<dbReference type="EMBL" id="MNPJ01000020">
    <property type="protein sequence ID" value="OQS54427.1"/>
    <property type="molecule type" value="Genomic_DNA"/>
</dbReference>
<feature type="transmembrane region" description="Helical" evidence="1">
    <location>
        <begin position="88"/>
        <end position="107"/>
    </location>
</feature>
<feature type="transmembrane region" description="Helical" evidence="1">
    <location>
        <begin position="113"/>
        <end position="133"/>
    </location>
</feature>
<feature type="transmembrane region" description="Helical" evidence="1">
    <location>
        <begin position="140"/>
        <end position="162"/>
    </location>
</feature>
<feature type="transmembrane region" description="Helical" evidence="1">
    <location>
        <begin position="182"/>
        <end position="198"/>
    </location>
</feature>
<proteinExistence type="predicted"/>
<keyword evidence="1" id="KW-1133">Transmembrane helix</keyword>
<accession>A0A1W0E572</accession>
<organism evidence="2 3">
    <name type="scientific">Ecytonucleospora hepatopenaei</name>
    <dbReference type="NCBI Taxonomy" id="646526"/>
    <lineage>
        <taxon>Eukaryota</taxon>
        <taxon>Fungi</taxon>
        <taxon>Fungi incertae sedis</taxon>
        <taxon>Microsporidia</taxon>
        <taxon>Enterocytozoonidae</taxon>
        <taxon>Ecytonucleospora</taxon>
    </lineage>
</organism>
<keyword evidence="1" id="KW-0812">Transmembrane</keyword>
<dbReference type="VEuPathDB" id="MicrosporidiaDB:EHP00_1827"/>
<evidence type="ECO:0000256" key="1">
    <source>
        <dbReference type="SAM" id="Phobius"/>
    </source>
</evidence>
<evidence type="ECO:0000313" key="3">
    <source>
        <dbReference type="Proteomes" id="UP000192758"/>
    </source>
</evidence>
<name>A0A1W0E572_9MICR</name>
<protein>
    <submittedName>
        <fullName evidence="2">Uncharacterized protein</fullName>
    </submittedName>
</protein>
<keyword evidence="1" id="KW-0472">Membrane</keyword>
<feature type="transmembrane region" description="Helical" evidence="1">
    <location>
        <begin position="7"/>
        <end position="29"/>
    </location>
</feature>
<dbReference type="Proteomes" id="UP000192758">
    <property type="component" value="Unassembled WGS sequence"/>
</dbReference>